<dbReference type="OrthoDB" id="1103805at2759"/>
<dbReference type="PANTHER" id="PTHR48055:SF55">
    <property type="entry name" value="PROTEIN KINASE DOMAIN-CONTAINING PROTEIN"/>
    <property type="match status" value="1"/>
</dbReference>
<dbReference type="InterPro" id="IPR001245">
    <property type="entry name" value="Ser-Thr/Tyr_kinase_cat_dom"/>
</dbReference>
<dbReference type="GO" id="GO:0016020">
    <property type="term" value="C:membrane"/>
    <property type="evidence" value="ECO:0007669"/>
    <property type="project" value="TreeGrafter"/>
</dbReference>
<keyword evidence="3" id="KW-1185">Reference proteome</keyword>
<name>A0A9D3ZJR8_9ROSI</name>
<evidence type="ECO:0000313" key="3">
    <source>
        <dbReference type="Proteomes" id="UP000828251"/>
    </source>
</evidence>
<dbReference type="Pfam" id="PF07714">
    <property type="entry name" value="PK_Tyr_Ser-Thr"/>
    <property type="match status" value="1"/>
</dbReference>
<dbReference type="Proteomes" id="UP000828251">
    <property type="component" value="Unassembled WGS sequence"/>
</dbReference>
<dbReference type="InterPro" id="IPR051564">
    <property type="entry name" value="LRR_receptor-like_kinase"/>
</dbReference>
<dbReference type="GO" id="GO:0004672">
    <property type="term" value="F:protein kinase activity"/>
    <property type="evidence" value="ECO:0007669"/>
    <property type="project" value="InterPro"/>
</dbReference>
<dbReference type="GO" id="GO:0005524">
    <property type="term" value="F:ATP binding"/>
    <property type="evidence" value="ECO:0007669"/>
    <property type="project" value="InterPro"/>
</dbReference>
<dbReference type="InterPro" id="IPR011009">
    <property type="entry name" value="Kinase-like_dom_sf"/>
</dbReference>
<dbReference type="AlphaFoldDB" id="A0A9D3ZJR8"/>
<proteinExistence type="predicted"/>
<gene>
    <name evidence="2" type="ORF">J1N35_036205</name>
</gene>
<comment type="caution">
    <text evidence="2">The sequence shown here is derived from an EMBL/GenBank/DDBJ whole genome shotgun (WGS) entry which is preliminary data.</text>
</comment>
<dbReference type="SUPFAM" id="SSF56112">
    <property type="entry name" value="Protein kinase-like (PK-like)"/>
    <property type="match status" value="1"/>
</dbReference>
<protein>
    <recommendedName>
        <fullName evidence="1">Protein kinase domain-containing protein</fullName>
    </recommendedName>
</protein>
<reference evidence="2 3" key="1">
    <citation type="journal article" date="2021" name="Plant Biotechnol. J.">
        <title>Multi-omics assisted identification of the key and species-specific regulatory components of drought-tolerant mechanisms in Gossypium stocksii.</title>
        <authorList>
            <person name="Yu D."/>
            <person name="Ke L."/>
            <person name="Zhang D."/>
            <person name="Wu Y."/>
            <person name="Sun Y."/>
            <person name="Mei J."/>
            <person name="Sun J."/>
            <person name="Sun Y."/>
        </authorList>
    </citation>
    <scope>NUCLEOTIDE SEQUENCE [LARGE SCALE GENOMIC DNA]</scope>
    <source>
        <strain evidence="3">cv. E1</strain>
        <tissue evidence="2">Leaf</tissue>
    </source>
</reference>
<dbReference type="PANTHER" id="PTHR48055">
    <property type="entry name" value="LEUCINE-RICH REPEAT RECEPTOR PROTEIN KINASE EMS1"/>
    <property type="match status" value="1"/>
</dbReference>
<dbReference type="PROSITE" id="PS50011">
    <property type="entry name" value="PROTEIN_KINASE_DOM"/>
    <property type="match status" value="1"/>
</dbReference>
<dbReference type="InterPro" id="IPR000719">
    <property type="entry name" value="Prot_kinase_dom"/>
</dbReference>
<dbReference type="Gene3D" id="1.10.510.10">
    <property type="entry name" value="Transferase(Phosphotransferase) domain 1"/>
    <property type="match status" value="1"/>
</dbReference>
<evidence type="ECO:0000313" key="2">
    <source>
        <dbReference type="EMBL" id="KAH1045421.1"/>
    </source>
</evidence>
<feature type="domain" description="Protein kinase" evidence="1">
    <location>
        <begin position="1"/>
        <end position="146"/>
    </location>
</feature>
<accession>A0A9D3ZJR8</accession>
<organism evidence="2 3">
    <name type="scientific">Gossypium stocksii</name>
    <dbReference type="NCBI Taxonomy" id="47602"/>
    <lineage>
        <taxon>Eukaryota</taxon>
        <taxon>Viridiplantae</taxon>
        <taxon>Streptophyta</taxon>
        <taxon>Embryophyta</taxon>
        <taxon>Tracheophyta</taxon>
        <taxon>Spermatophyta</taxon>
        <taxon>Magnoliopsida</taxon>
        <taxon>eudicotyledons</taxon>
        <taxon>Gunneridae</taxon>
        <taxon>Pentapetalae</taxon>
        <taxon>rosids</taxon>
        <taxon>malvids</taxon>
        <taxon>Malvales</taxon>
        <taxon>Malvaceae</taxon>
        <taxon>Malvoideae</taxon>
        <taxon>Gossypium</taxon>
    </lineage>
</organism>
<evidence type="ECO:0000259" key="1">
    <source>
        <dbReference type="PROSITE" id="PS50011"/>
    </source>
</evidence>
<dbReference type="EMBL" id="JAIQCV010000011">
    <property type="protein sequence ID" value="KAH1045421.1"/>
    <property type="molecule type" value="Genomic_DNA"/>
</dbReference>
<sequence length="161" mass="18175">MDEVERLGLNYSANKSSSLGLRGTIGYTPPEYGMGSELSIKGDVYSYGNLLLEMFIGKKPTDERFKEDLSLHNFFKIALPERVIEILDPILIQEKVKQGPLNGKILGDDKHFQCLNSIFKIGLTCSAELPSARMHMSDVVTKLSFIRDKLRPTRLRHEVCT</sequence>